<evidence type="ECO:0000313" key="3">
    <source>
        <dbReference type="EMBL" id="CAG4645482.1"/>
    </source>
</evidence>
<organism evidence="3">
    <name type="scientific">Lynceus sp. MCZ IZ 141354</name>
    <dbReference type="NCBI Taxonomy" id="1930659"/>
    <lineage>
        <taxon>Eukaryota</taxon>
        <taxon>Metazoa</taxon>
        <taxon>Ecdysozoa</taxon>
        <taxon>Arthropoda</taxon>
        <taxon>Crustacea</taxon>
        <taxon>Branchiopoda</taxon>
        <taxon>Diplostraca</taxon>
        <taxon>Laevicaudata</taxon>
        <taxon>Lynceidae</taxon>
        <taxon>Lynceus</taxon>
    </lineage>
</organism>
<keyword evidence="1" id="KW-0694">RNA-binding</keyword>
<accession>A0A9N6WYT4</accession>
<dbReference type="InterPro" id="IPR040375">
    <property type="entry name" value="DGCR8"/>
</dbReference>
<dbReference type="AlphaFoldDB" id="A0A9N6WYT4"/>
<dbReference type="GO" id="GO:0020037">
    <property type="term" value="F:heme binding"/>
    <property type="evidence" value="ECO:0007669"/>
    <property type="project" value="InterPro"/>
</dbReference>
<dbReference type="GO" id="GO:0042802">
    <property type="term" value="F:identical protein binding"/>
    <property type="evidence" value="ECO:0007669"/>
    <property type="project" value="InterPro"/>
</dbReference>
<dbReference type="PROSITE" id="PS50137">
    <property type="entry name" value="DS_RBD"/>
    <property type="match status" value="1"/>
</dbReference>
<dbReference type="EMBL" id="OC988827">
    <property type="protein sequence ID" value="CAG4645482.1"/>
    <property type="molecule type" value="Genomic_DNA"/>
</dbReference>
<dbReference type="PANTHER" id="PTHR13482">
    <property type="entry name" value="MICRORNA PROCESSOR COMPLEX SUBUNIT DGCR8"/>
    <property type="match status" value="1"/>
</dbReference>
<protein>
    <submittedName>
        <fullName evidence="3">EOG090X04U5</fullName>
    </submittedName>
</protein>
<sequence length="235" mass="26119">MQYGSGVGSSKKAAKAEAAKATLEVLIPEMKETIINGASNSSRGPSGNRDIDLSFFDEVKIEDPRVPELCAKTSEPSPYAILLTCLQRNYGLGDKHVQYELNTLKHQKNEFTMTVGKHTVHVPCKNKRDGKQKAAQAILQALHPHIWSWGSLLRLYGSHSLKSIKEKKQEEQQITLLQSKAAVNAPNYAILEKLRQEMLKLREWTQAVQPIGKFIPPDDVSLPSISGADLHNLDI</sequence>
<dbReference type="GO" id="GO:0070877">
    <property type="term" value="C:microprocessor complex"/>
    <property type="evidence" value="ECO:0007669"/>
    <property type="project" value="InterPro"/>
</dbReference>
<gene>
    <name evidence="3" type="primary">EOG090X04U5</name>
</gene>
<dbReference type="PANTHER" id="PTHR13482:SF3">
    <property type="entry name" value="MICROPROCESSOR COMPLEX SUBUNIT DGCR8"/>
    <property type="match status" value="1"/>
</dbReference>
<reference evidence="3" key="1">
    <citation type="submission" date="2021-04" db="EMBL/GenBank/DDBJ databases">
        <authorList>
            <person name="Cornetti L."/>
        </authorList>
    </citation>
    <scope>NUCLEOTIDE SEQUENCE</scope>
</reference>
<dbReference type="CDD" id="cd19868">
    <property type="entry name" value="DSRM_DGCR8_rpt2"/>
    <property type="match status" value="1"/>
</dbReference>
<dbReference type="GO" id="GO:0070878">
    <property type="term" value="F:primary miRNA binding"/>
    <property type="evidence" value="ECO:0007669"/>
    <property type="project" value="TreeGrafter"/>
</dbReference>
<dbReference type="SUPFAM" id="SSF54768">
    <property type="entry name" value="dsRNA-binding domain-like"/>
    <property type="match status" value="2"/>
</dbReference>
<dbReference type="Pfam" id="PF00035">
    <property type="entry name" value="dsrm"/>
    <property type="match status" value="1"/>
</dbReference>
<name>A0A9N6WYT4_9CRUS</name>
<dbReference type="Gene3D" id="3.30.160.20">
    <property type="match status" value="2"/>
</dbReference>
<proteinExistence type="predicted"/>
<dbReference type="GO" id="GO:0031053">
    <property type="term" value="P:primary miRNA processing"/>
    <property type="evidence" value="ECO:0007669"/>
    <property type="project" value="InterPro"/>
</dbReference>
<feature type="domain" description="DRBM" evidence="2">
    <location>
        <begin position="1"/>
        <end position="28"/>
    </location>
</feature>
<dbReference type="FunFam" id="3.30.160.20:FF:000021">
    <property type="entry name" value="Microprocessor complex subunit DGCR8"/>
    <property type="match status" value="1"/>
</dbReference>
<evidence type="ECO:0000256" key="1">
    <source>
        <dbReference type="PROSITE-ProRule" id="PRU00266"/>
    </source>
</evidence>
<evidence type="ECO:0000259" key="2">
    <source>
        <dbReference type="PROSITE" id="PS50137"/>
    </source>
</evidence>
<dbReference type="GO" id="GO:0003725">
    <property type="term" value="F:double-stranded RNA binding"/>
    <property type="evidence" value="ECO:0007669"/>
    <property type="project" value="TreeGrafter"/>
</dbReference>
<dbReference type="InterPro" id="IPR014720">
    <property type="entry name" value="dsRBD_dom"/>
</dbReference>